<sequence>MFRTTLRQFSSGRVTRNIVSDLYLKELKAVKLAPFSLKDAEGNVKPWSPPAKPQVPNSELQSGNELLKSYKEEGVETLHTQSAVEEGQQQIEEDWLVLAEEEPAH</sequence>
<evidence type="ECO:0000313" key="2">
    <source>
        <dbReference type="EMBL" id="KAL3230060.1"/>
    </source>
</evidence>
<feature type="compositionally biased region" description="Polar residues" evidence="1">
    <location>
        <begin position="55"/>
        <end position="64"/>
    </location>
</feature>
<comment type="caution">
    <text evidence="2">The sequence shown here is derived from an EMBL/GenBank/DDBJ whole genome shotgun (WGS) entry which is preliminary data.</text>
</comment>
<name>A0ABR4NPM5_9SACH</name>
<dbReference type="EMBL" id="JBEVYD010000010">
    <property type="protein sequence ID" value="KAL3230060.1"/>
    <property type="molecule type" value="Genomic_DNA"/>
</dbReference>
<feature type="region of interest" description="Disordered" evidence="1">
    <location>
        <begin position="41"/>
        <end position="64"/>
    </location>
</feature>
<evidence type="ECO:0000256" key="1">
    <source>
        <dbReference type="SAM" id="MobiDB-lite"/>
    </source>
</evidence>
<dbReference type="Pfam" id="PF10775">
    <property type="entry name" value="ATP_sub_h"/>
    <property type="match status" value="1"/>
</dbReference>
<evidence type="ECO:0000313" key="3">
    <source>
        <dbReference type="Proteomes" id="UP001623330"/>
    </source>
</evidence>
<organism evidence="2 3">
    <name type="scientific">Nakaseomyces bracarensis</name>
    <dbReference type="NCBI Taxonomy" id="273131"/>
    <lineage>
        <taxon>Eukaryota</taxon>
        <taxon>Fungi</taxon>
        <taxon>Dikarya</taxon>
        <taxon>Ascomycota</taxon>
        <taxon>Saccharomycotina</taxon>
        <taxon>Saccharomycetes</taxon>
        <taxon>Saccharomycetales</taxon>
        <taxon>Saccharomycetaceae</taxon>
        <taxon>Nakaseomyces</taxon>
    </lineage>
</organism>
<protein>
    <submittedName>
        <fullName evidence="2">ATP synthase subunit H, mitochondrial</fullName>
    </submittedName>
</protein>
<reference evidence="2 3" key="1">
    <citation type="submission" date="2024-05" db="EMBL/GenBank/DDBJ databases">
        <title>Long read based assembly of the Candida bracarensis genome reveals expanded adhesin content.</title>
        <authorList>
            <person name="Marcet-Houben M."/>
            <person name="Ksiezopolska E."/>
            <person name="Gabaldon T."/>
        </authorList>
    </citation>
    <scope>NUCLEOTIDE SEQUENCE [LARGE SCALE GENOMIC DNA]</scope>
    <source>
        <strain evidence="2 3">CBM6</strain>
    </source>
</reference>
<dbReference type="InterPro" id="IPR019711">
    <property type="entry name" value="ATP_synth_F0_suH"/>
</dbReference>
<dbReference type="Proteomes" id="UP001623330">
    <property type="component" value="Unassembled WGS sequence"/>
</dbReference>
<dbReference type="PANTHER" id="PTHR28207:SF1">
    <property type="entry name" value="ATP SYNTHASE SUBUNIT H, MITOCHONDRIAL"/>
    <property type="match status" value="1"/>
</dbReference>
<proteinExistence type="predicted"/>
<dbReference type="PANTHER" id="PTHR28207">
    <property type="entry name" value="ATP SYNTHASE SUBUNIT H, MITOCHONDRIAL"/>
    <property type="match status" value="1"/>
</dbReference>
<gene>
    <name evidence="2" type="ORF">RNJ44_01423</name>
</gene>
<keyword evidence="3" id="KW-1185">Reference proteome</keyword>
<accession>A0ABR4NPM5</accession>